<proteinExistence type="predicted"/>
<organism evidence="2 3">
    <name type="scientific">Polarella glacialis</name>
    <name type="common">Dinoflagellate</name>
    <dbReference type="NCBI Taxonomy" id="89957"/>
    <lineage>
        <taxon>Eukaryota</taxon>
        <taxon>Sar</taxon>
        <taxon>Alveolata</taxon>
        <taxon>Dinophyceae</taxon>
        <taxon>Suessiales</taxon>
        <taxon>Suessiaceae</taxon>
        <taxon>Polarella</taxon>
    </lineage>
</organism>
<evidence type="ECO:0000313" key="2">
    <source>
        <dbReference type="EMBL" id="CAE8599056.1"/>
    </source>
</evidence>
<gene>
    <name evidence="2" type="ORF">PGLA1383_LOCUS17430</name>
</gene>
<protein>
    <submittedName>
        <fullName evidence="2">Uncharacterized protein</fullName>
    </submittedName>
</protein>
<reference evidence="2" key="1">
    <citation type="submission" date="2021-02" db="EMBL/GenBank/DDBJ databases">
        <authorList>
            <person name="Dougan E. K."/>
            <person name="Rhodes N."/>
            <person name="Thang M."/>
            <person name="Chan C."/>
        </authorList>
    </citation>
    <scope>NUCLEOTIDE SEQUENCE</scope>
</reference>
<sequence length="279" mass="30054">ARRNGSAPAKIASEERLQCLRMAAGGGRAAVAYLNDVESGSPSSPSSCANPPGTDEEAGGEGKGFVPHPPISLSSGRPHPPSLQRDQAGTPPTLLPGWHSTEAEGSREFLDDSVWQQVFLGVARQSGIPQLSSDALAQYRCAALAGQLEQKVIINCATFIQNGPSHPKMALLFSNFHFQDGHTTAKVEEPCIRNCFQGLVWEKRAVRVCSSYLHFGDGGLEQVLQLTELGRTFGLDEKDLHSCRLRGAVKEKIFDRFVLISASLALPPNPQEAEKAVEQ</sequence>
<comment type="caution">
    <text evidence="2">The sequence shown here is derived from an EMBL/GenBank/DDBJ whole genome shotgun (WGS) entry which is preliminary data.</text>
</comment>
<feature type="region of interest" description="Disordered" evidence="1">
    <location>
        <begin position="36"/>
        <end position="102"/>
    </location>
</feature>
<feature type="non-terminal residue" evidence="2">
    <location>
        <position position="1"/>
    </location>
</feature>
<keyword evidence="3" id="KW-1185">Reference proteome</keyword>
<dbReference type="EMBL" id="CAJNNV010010813">
    <property type="protein sequence ID" value="CAE8599056.1"/>
    <property type="molecule type" value="Genomic_DNA"/>
</dbReference>
<dbReference type="Proteomes" id="UP000654075">
    <property type="component" value="Unassembled WGS sequence"/>
</dbReference>
<name>A0A813EL88_POLGL</name>
<evidence type="ECO:0000313" key="3">
    <source>
        <dbReference type="Proteomes" id="UP000654075"/>
    </source>
</evidence>
<dbReference type="AlphaFoldDB" id="A0A813EL88"/>
<evidence type="ECO:0000256" key="1">
    <source>
        <dbReference type="SAM" id="MobiDB-lite"/>
    </source>
</evidence>
<accession>A0A813EL88</accession>